<dbReference type="AlphaFoldDB" id="A0A2K9YDK5"/>
<feature type="compositionally biased region" description="Basic and acidic residues" evidence="1">
    <location>
        <begin position="246"/>
        <end position="259"/>
    </location>
</feature>
<sequence>MALTVPALPLNIMRLKTPPISERSNDGSSVMGPKAYPDSEPAVPVAGTADATESLDQATLVNSGTTSDAEDAVGIYTPSARLTTQNLAKYQDAIGSTTDQALLHARNFLAAEDSSFQNDYRERMAGIVKLLVKLVEEKQSYDQSLYNEVQRQVCAHVAKLPLFRVVGGTQPVTPAQVRNGTQASKMTWTKMYEVHQRTPREERAGGGFVDDGPTLQELAKPLHKGKGLPSYGEATRLILEQIEKERKCHRESEDTESGKPGDLAKTQKDIEIASPGRYPTPAKSNEELSEAPERSTKQAPAVGHSLPAVPMSFDSPMVKPARRLPPETMRSRDVVQGLRERKLDMGGGYLLPGGMKKSNTVRNLKPLEQAPGSHPTQHRNEEQLMLAETPYLQAALSRQIDMDLASGIDDIADDEQDGEQGALNETIPATIQFALPTPTPEEQSKAQVFYQSHNLKAIDDSLLSIRVASNKRKASDRSDVRQRVGKRARGGKIDDEGYCINSIGQATEEVSNIEPNSSLDKPKVSFIPEMSGALQDVEVYRGEVWQSM</sequence>
<accession>A0A2K9YDK5</accession>
<organism evidence="2">
    <name type="scientific">Cladonia uncialis subsp. uncialis</name>
    <dbReference type="NCBI Taxonomy" id="180999"/>
    <lineage>
        <taxon>Eukaryota</taxon>
        <taxon>Fungi</taxon>
        <taxon>Dikarya</taxon>
        <taxon>Ascomycota</taxon>
        <taxon>Pezizomycotina</taxon>
        <taxon>Lecanoromycetes</taxon>
        <taxon>OSLEUM clade</taxon>
        <taxon>Lecanoromycetidae</taxon>
        <taxon>Lecanorales</taxon>
        <taxon>Lecanorineae</taxon>
        <taxon>Cladoniaceae</taxon>
        <taxon>Cladonia</taxon>
    </lineage>
</organism>
<proteinExistence type="predicted"/>
<dbReference type="EMBL" id="MG777483">
    <property type="protein sequence ID" value="AUW30937.1"/>
    <property type="molecule type" value="Genomic_DNA"/>
</dbReference>
<evidence type="ECO:0000256" key="1">
    <source>
        <dbReference type="SAM" id="MobiDB-lite"/>
    </source>
</evidence>
<feature type="region of interest" description="Disordered" evidence="1">
    <location>
        <begin position="246"/>
        <end position="323"/>
    </location>
</feature>
<name>A0A2K9YDK5_CLAUC</name>
<reference evidence="2" key="1">
    <citation type="submission" date="2017-12" db="EMBL/GenBank/DDBJ databases">
        <title>Genome Sequencing Reveals a Rich Biosynthetic Potential.</title>
        <authorList>
            <person name="Bertrand R.L."/>
            <person name="Abdel-Hameed M.E."/>
            <person name="Sorensen J.L."/>
        </authorList>
    </citation>
    <scope>NUCLEOTIDE SEQUENCE</scope>
</reference>
<protein>
    <submittedName>
        <fullName evidence="2">Uncharacterized protein</fullName>
    </submittedName>
</protein>
<evidence type="ECO:0000313" key="2">
    <source>
        <dbReference type="EMBL" id="AUW30937.1"/>
    </source>
</evidence>